<evidence type="ECO:0000259" key="1">
    <source>
        <dbReference type="Pfam" id="PF05685"/>
    </source>
</evidence>
<dbReference type="InterPro" id="IPR008538">
    <property type="entry name" value="Uma2"/>
</dbReference>
<reference evidence="3" key="1">
    <citation type="journal article" date="2019" name="Int. J. Syst. Evol. Microbiol.">
        <title>The Global Catalogue of Microorganisms (GCM) 10K type strain sequencing project: providing services to taxonomists for standard genome sequencing and annotation.</title>
        <authorList>
            <consortium name="The Broad Institute Genomics Platform"/>
            <consortium name="The Broad Institute Genome Sequencing Center for Infectious Disease"/>
            <person name="Wu L."/>
            <person name="Ma J."/>
        </authorList>
    </citation>
    <scope>NUCLEOTIDE SEQUENCE [LARGE SCALE GENOMIC DNA]</scope>
    <source>
        <strain evidence="3">JCM 18298</strain>
    </source>
</reference>
<dbReference type="Gene3D" id="3.90.1570.10">
    <property type="entry name" value="tt1808, chain A"/>
    <property type="match status" value="1"/>
</dbReference>
<dbReference type="InterPro" id="IPR012296">
    <property type="entry name" value="Nuclease_put_TT1808"/>
</dbReference>
<name>A0ABP9JR43_9NOCA</name>
<proteinExistence type="predicted"/>
<dbReference type="PANTHER" id="PTHR34107">
    <property type="entry name" value="SLL0198 PROTEIN-RELATED"/>
    <property type="match status" value="1"/>
</dbReference>
<dbReference type="Proteomes" id="UP001500603">
    <property type="component" value="Unassembled WGS sequence"/>
</dbReference>
<accession>A0ABP9JR43</accession>
<dbReference type="EMBL" id="BAABJM010000001">
    <property type="protein sequence ID" value="GAA5042188.1"/>
    <property type="molecule type" value="Genomic_DNA"/>
</dbReference>
<comment type="caution">
    <text evidence="2">The sequence shown here is derived from an EMBL/GenBank/DDBJ whole genome shotgun (WGS) entry which is preliminary data.</text>
</comment>
<gene>
    <name evidence="2" type="ORF">GCM10023318_02080</name>
</gene>
<dbReference type="PANTHER" id="PTHR34107:SF2">
    <property type="entry name" value="SLL0888 PROTEIN"/>
    <property type="match status" value="1"/>
</dbReference>
<sequence>MSAIFDWAKSDNLQPEPITLEIWRQLPEDFCREVEVVNGEAIRAESPTRPHQKAARRLANMLESAAEAHVRQYQDGCLDVETDFDVVLWELPRTTIRRPDVALFECAPPEVRPLPTSLVKLIIEVVSPGTEKVDVAEKKAEYALAGIPWYWIVWVVDNSVKSIEVHVLDHAFGQYRPHGVLDARSSETVAELPIRVTIDWDRLTELSL</sequence>
<dbReference type="InterPro" id="IPR011335">
    <property type="entry name" value="Restrct_endonuc-II-like"/>
</dbReference>
<dbReference type="SUPFAM" id="SSF52980">
    <property type="entry name" value="Restriction endonuclease-like"/>
    <property type="match status" value="1"/>
</dbReference>
<dbReference type="Pfam" id="PF05685">
    <property type="entry name" value="Uma2"/>
    <property type="match status" value="1"/>
</dbReference>
<protein>
    <recommendedName>
        <fullName evidence="1">Putative restriction endonuclease domain-containing protein</fullName>
    </recommendedName>
</protein>
<dbReference type="RefSeq" id="WP_345493049.1">
    <property type="nucleotide sequence ID" value="NZ_BAABJM010000001.1"/>
</dbReference>
<evidence type="ECO:0000313" key="2">
    <source>
        <dbReference type="EMBL" id="GAA5042188.1"/>
    </source>
</evidence>
<dbReference type="CDD" id="cd06260">
    <property type="entry name" value="DUF820-like"/>
    <property type="match status" value="1"/>
</dbReference>
<keyword evidence="3" id="KW-1185">Reference proteome</keyword>
<evidence type="ECO:0000313" key="3">
    <source>
        <dbReference type="Proteomes" id="UP001500603"/>
    </source>
</evidence>
<feature type="domain" description="Putative restriction endonuclease" evidence="1">
    <location>
        <begin position="33"/>
        <end position="190"/>
    </location>
</feature>
<organism evidence="2 3">
    <name type="scientific">Nocardia callitridis</name>
    <dbReference type="NCBI Taxonomy" id="648753"/>
    <lineage>
        <taxon>Bacteria</taxon>
        <taxon>Bacillati</taxon>
        <taxon>Actinomycetota</taxon>
        <taxon>Actinomycetes</taxon>
        <taxon>Mycobacteriales</taxon>
        <taxon>Nocardiaceae</taxon>
        <taxon>Nocardia</taxon>
    </lineage>
</organism>